<dbReference type="RefSeq" id="WP_024924606.1">
    <property type="nucleotide sequence ID" value="NZ_MDEO01000033.1"/>
</dbReference>
<dbReference type="AlphaFoldDB" id="A0A1C2DNP7"/>
<evidence type="ECO:0000256" key="2">
    <source>
        <dbReference type="ARBA" id="ARBA00022448"/>
    </source>
</evidence>
<evidence type="ECO:0000256" key="4">
    <source>
        <dbReference type="ARBA" id="ARBA00022692"/>
    </source>
</evidence>
<keyword evidence="5 10" id="KW-0732">Signal</keyword>
<evidence type="ECO:0000313" key="11">
    <source>
        <dbReference type="EMBL" id="OCX16398.1"/>
    </source>
</evidence>
<feature type="chain" id="PRO_5009362347" description="Porin" evidence="10">
    <location>
        <begin position="23"/>
        <end position="355"/>
    </location>
</feature>
<dbReference type="EMBL" id="MDEO01000033">
    <property type="protein sequence ID" value="OCX16398.1"/>
    <property type="molecule type" value="Genomic_DNA"/>
</dbReference>
<protein>
    <recommendedName>
        <fullName evidence="10">Porin</fullName>
    </recommendedName>
</protein>
<dbReference type="GO" id="GO:0015288">
    <property type="term" value="F:porin activity"/>
    <property type="evidence" value="ECO:0007669"/>
    <property type="project" value="UniProtKB-KW"/>
</dbReference>
<comment type="caution">
    <text evidence="11">The sequence shown here is derived from an EMBL/GenBank/DDBJ whole genome shotgun (WGS) entry which is preliminary data.</text>
</comment>
<comment type="domain">
    <text evidence="10">Consists of 16-stranded beta-barrel sheets, with large surface-exposed loops, that form a transmembrane pore at the center of each barrel. The pore is partially ocluded by a peptide loop that folds into the pore lumen.</text>
</comment>
<evidence type="ECO:0000256" key="7">
    <source>
        <dbReference type="ARBA" id="ARBA00023114"/>
    </source>
</evidence>
<comment type="similarity">
    <text evidence="1 10">Belongs to the alphaproteobacteria porin family.</text>
</comment>
<keyword evidence="12" id="KW-1185">Reference proteome</keyword>
<dbReference type="STRING" id="1566387.QV13_16370"/>
<evidence type="ECO:0000256" key="3">
    <source>
        <dbReference type="ARBA" id="ARBA00022452"/>
    </source>
</evidence>
<dbReference type="InterPro" id="IPR003684">
    <property type="entry name" value="Porin_alphabac"/>
</dbReference>
<dbReference type="GO" id="GO:0006811">
    <property type="term" value="P:monoatomic ion transport"/>
    <property type="evidence" value="ECO:0007669"/>
    <property type="project" value="UniProtKB-KW"/>
</dbReference>
<keyword evidence="8 10" id="KW-0472">Membrane</keyword>
<evidence type="ECO:0000256" key="8">
    <source>
        <dbReference type="ARBA" id="ARBA00023136"/>
    </source>
</evidence>
<dbReference type="GO" id="GO:0046930">
    <property type="term" value="C:pore complex"/>
    <property type="evidence" value="ECO:0007669"/>
    <property type="project" value="UniProtKB-KW"/>
</dbReference>
<keyword evidence="6 10" id="KW-0406">Ion transport</keyword>
<name>A0A1C2DNP7_9HYPH</name>
<dbReference type="SUPFAM" id="SSF56935">
    <property type="entry name" value="Porins"/>
    <property type="match status" value="1"/>
</dbReference>
<keyword evidence="4 10" id="KW-0812">Transmembrane</keyword>
<comment type="function">
    <text evidence="10">Forms passive diffusion pores that allow small molecular weight hydrophilic materials across the outer membrane.</text>
</comment>
<evidence type="ECO:0000256" key="6">
    <source>
        <dbReference type="ARBA" id="ARBA00023065"/>
    </source>
</evidence>
<evidence type="ECO:0000256" key="1">
    <source>
        <dbReference type="ARBA" id="ARBA00009521"/>
    </source>
</evidence>
<accession>A0A1C2DNP7</accession>
<evidence type="ECO:0000256" key="5">
    <source>
        <dbReference type="ARBA" id="ARBA00022729"/>
    </source>
</evidence>
<feature type="signal peptide" evidence="10">
    <location>
        <begin position="1"/>
        <end position="22"/>
    </location>
</feature>
<dbReference type="Proteomes" id="UP000094412">
    <property type="component" value="Unassembled WGS sequence"/>
</dbReference>
<evidence type="ECO:0000313" key="12">
    <source>
        <dbReference type="Proteomes" id="UP000094412"/>
    </source>
</evidence>
<keyword evidence="3 10" id="KW-1134">Transmembrane beta strand</keyword>
<sequence>MRKSLMLAALAASTASIGSAYAADPTVIAEPEPAEFVKTCDVYGVGFFYIPGTETCLRLSGYVRYDIGVGKNLGSDVDGDGLGDTYYKRARFALKTDARSQTELGELRAYAQINFDRDTNGSIWNYNTFGSPVADNLYINHVYMQLGGFRVGMTDSVFTTLTDYAGNVINDWLLGYGPFRTNQISYTYTGGNGFAATVALEQGAGGYTIDNYVPHVVGGVSLTQGWGRAMAVAAYDSVNEVWAGKARVDVKVTDMVTLWAMAGYKSDKNVPNYYGNWEGSWAVWGGGTAKVNEKTSLNMQLAYDAGKEFVAVANVSREVVPGFYVTPELVYTSKIGYIANGKGSVGGFLRFERDF</sequence>
<reference evidence="11 12" key="1">
    <citation type="submission" date="2016-08" db="EMBL/GenBank/DDBJ databases">
        <title>Whole genome sequence of Mesorhizobium sp. strain UASWS1009 isolated from industrial sewage.</title>
        <authorList>
            <person name="Crovadore J."/>
            <person name="Calmin G."/>
            <person name="Chablais R."/>
            <person name="Cochard B."/>
            <person name="Lefort F."/>
        </authorList>
    </citation>
    <scope>NUCLEOTIDE SEQUENCE [LARGE SCALE GENOMIC DNA]</scope>
    <source>
        <strain evidence="11 12">UASWS1009</strain>
    </source>
</reference>
<dbReference type="Pfam" id="PF02530">
    <property type="entry name" value="Porin_2"/>
    <property type="match status" value="1"/>
</dbReference>
<dbReference type="OrthoDB" id="7801681at2"/>
<evidence type="ECO:0000256" key="10">
    <source>
        <dbReference type="RuleBase" id="RU364005"/>
    </source>
</evidence>
<comment type="subcellular location">
    <subcellularLocation>
        <location evidence="10">Cell outer membrane</location>
        <topology evidence="10">Multi-pass membrane protein</topology>
    </subcellularLocation>
</comment>
<proteinExistence type="inferred from homology"/>
<dbReference type="GO" id="GO:0009279">
    <property type="term" value="C:cell outer membrane"/>
    <property type="evidence" value="ECO:0007669"/>
    <property type="project" value="UniProtKB-SubCell"/>
</dbReference>
<evidence type="ECO:0000256" key="9">
    <source>
        <dbReference type="ARBA" id="ARBA00023237"/>
    </source>
</evidence>
<keyword evidence="7 10" id="KW-0626">Porin</keyword>
<organism evidence="11 12">
    <name type="scientific">Mesorhizobium hungaricum</name>
    <dbReference type="NCBI Taxonomy" id="1566387"/>
    <lineage>
        <taxon>Bacteria</taxon>
        <taxon>Pseudomonadati</taxon>
        <taxon>Pseudomonadota</taxon>
        <taxon>Alphaproteobacteria</taxon>
        <taxon>Hyphomicrobiales</taxon>
        <taxon>Phyllobacteriaceae</taxon>
        <taxon>Mesorhizobium</taxon>
    </lineage>
</organism>
<keyword evidence="2 10" id="KW-0813">Transport</keyword>
<keyword evidence="9 10" id="KW-0998">Cell outer membrane</keyword>
<gene>
    <name evidence="11" type="ORF">QV13_16370</name>
</gene>